<feature type="signal peptide" evidence="1">
    <location>
        <begin position="1"/>
        <end position="18"/>
    </location>
</feature>
<sequence>MRLVLACLLCLLTASASAAEFLTLGGVSRHFERDLDLNEVNPGLGYQRDYNDDMAWSVGVFKNSLRRAAFFGTVNYALWKADDSWRAGITAGLSSGYHHSPIVPLAMPFIEWRGRWLAVQSYIIPSVKPYVDGAVVLQFKWRLDQ</sequence>
<comment type="caution">
    <text evidence="2">The sequence shown here is derived from an EMBL/GenBank/DDBJ whole genome shotgun (WGS) entry which is preliminary data.</text>
</comment>
<organism evidence="2 3">
    <name type="scientific">Uliginosibacterium sediminicola</name>
    <dbReference type="NCBI Taxonomy" id="2024550"/>
    <lineage>
        <taxon>Bacteria</taxon>
        <taxon>Pseudomonadati</taxon>
        <taxon>Pseudomonadota</taxon>
        <taxon>Betaproteobacteria</taxon>
        <taxon>Rhodocyclales</taxon>
        <taxon>Zoogloeaceae</taxon>
        <taxon>Uliginosibacterium</taxon>
    </lineage>
</organism>
<dbReference type="RefSeq" id="WP_345918967.1">
    <property type="nucleotide sequence ID" value="NZ_JBDIVE010000002.1"/>
</dbReference>
<feature type="chain" id="PRO_5045923820" description="Antimicrobial peptide resistance and lipid A acylation PagP" evidence="1">
    <location>
        <begin position="19"/>
        <end position="145"/>
    </location>
</feature>
<evidence type="ECO:0000313" key="3">
    <source>
        <dbReference type="Proteomes" id="UP001410394"/>
    </source>
</evidence>
<dbReference type="Proteomes" id="UP001410394">
    <property type="component" value="Unassembled WGS sequence"/>
</dbReference>
<keyword evidence="3" id="KW-1185">Reference proteome</keyword>
<evidence type="ECO:0000313" key="2">
    <source>
        <dbReference type="EMBL" id="MEN3068208.1"/>
    </source>
</evidence>
<evidence type="ECO:0000256" key="1">
    <source>
        <dbReference type="SAM" id="SignalP"/>
    </source>
</evidence>
<dbReference type="Gene3D" id="2.40.160.20">
    <property type="match status" value="1"/>
</dbReference>
<accession>A0ABU9YWT7</accession>
<evidence type="ECO:0008006" key="4">
    <source>
        <dbReference type="Google" id="ProtNLM"/>
    </source>
</evidence>
<name>A0ABU9YWT7_9RHOO</name>
<proteinExistence type="predicted"/>
<dbReference type="EMBL" id="JBDIVE010000002">
    <property type="protein sequence ID" value="MEN3068208.1"/>
    <property type="molecule type" value="Genomic_DNA"/>
</dbReference>
<reference evidence="2 3" key="1">
    <citation type="journal article" date="2018" name="Int. J. Syst. Evol. Microbiol.">
        <title>Uliginosibacterium sediminicola sp. nov., isolated from freshwater sediment.</title>
        <authorList>
            <person name="Hwang W.M."/>
            <person name="Kim S.M."/>
            <person name="Kang K."/>
            <person name="Ahn T.Y."/>
        </authorList>
    </citation>
    <scope>NUCLEOTIDE SEQUENCE [LARGE SCALE GENOMIC DNA]</scope>
    <source>
        <strain evidence="2 3">M1-21</strain>
    </source>
</reference>
<protein>
    <recommendedName>
        <fullName evidence="4">Antimicrobial peptide resistance and lipid A acylation PagP</fullName>
    </recommendedName>
</protein>
<gene>
    <name evidence="2" type="ORF">ABDB84_06930</name>
</gene>
<keyword evidence="1" id="KW-0732">Signal</keyword>